<accession>I3D7J6</accession>
<sequence length="257" mass="29035">MTINFSQILQDSWNFMRNQRKFVFTLILFFCLASLIINLLGSSLFQTAIETSSTEMGNKNDISIMMQRVQSDNFLVLYLVNQLITFVLSAWGLFGIHQISQGQAVNYTQSTKSTLNGIIGFIMLNIIISLPLAIGLINILPAIVNSSNTTGLFGIILVILGTYIYIRLCLTPIHYLTTKVTLLQAIQQIWQMSHKRVAILFIYCLLIYFLIPALTQQIAFLATNITIDIIATLLIATISVFVLIISYRFYILFNQKA</sequence>
<dbReference type="AlphaFoldDB" id="I3D7J6"/>
<feature type="transmembrane region" description="Helical" evidence="1">
    <location>
        <begin position="225"/>
        <end position="250"/>
    </location>
</feature>
<comment type="caution">
    <text evidence="2">The sequence shown here is derived from an EMBL/GenBank/DDBJ whole genome shotgun (WGS) entry which is preliminary data.</text>
</comment>
<dbReference type="Proteomes" id="UP000006457">
    <property type="component" value="Unassembled WGS sequence"/>
</dbReference>
<gene>
    <name evidence="2" type="ORF">HMPREF1052_0515</name>
</gene>
<feature type="transmembrane region" description="Helical" evidence="1">
    <location>
        <begin position="197"/>
        <end position="219"/>
    </location>
</feature>
<protein>
    <submittedName>
        <fullName evidence="2">Putative membrane protein</fullName>
    </submittedName>
</protein>
<dbReference type="eggNOG" id="ENOG5032HXG">
    <property type="taxonomic scope" value="Bacteria"/>
</dbReference>
<feature type="transmembrane region" description="Helical" evidence="1">
    <location>
        <begin position="152"/>
        <end position="176"/>
    </location>
</feature>
<dbReference type="RefSeq" id="WP_005761417.1">
    <property type="nucleotide sequence ID" value="NZ_AJSX01000041.1"/>
</dbReference>
<organism evidence="2 3">
    <name type="scientific">Pasteurella bettyae CCUG 2042</name>
    <dbReference type="NCBI Taxonomy" id="1095749"/>
    <lineage>
        <taxon>Bacteria</taxon>
        <taxon>Pseudomonadati</taxon>
        <taxon>Pseudomonadota</taxon>
        <taxon>Gammaproteobacteria</taxon>
        <taxon>Pasteurellales</taxon>
        <taxon>Pasteurellaceae</taxon>
        <taxon>Pasteurella</taxon>
    </lineage>
</organism>
<evidence type="ECO:0000256" key="1">
    <source>
        <dbReference type="SAM" id="Phobius"/>
    </source>
</evidence>
<feature type="transmembrane region" description="Helical" evidence="1">
    <location>
        <begin position="22"/>
        <end position="45"/>
    </location>
</feature>
<feature type="transmembrane region" description="Helical" evidence="1">
    <location>
        <begin position="117"/>
        <end position="140"/>
    </location>
</feature>
<keyword evidence="1" id="KW-0472">Membrane</keyword>
<reference evidence="2 3" key="1">
    <citation type="submission" date="2012-03" db="EMBL/GenBank/DDBJ databases">
        <authorList>
            <person name="Harkins D.M."/>
            <person name="Madupu R."/>
            <person name="Durkin A.S."/>
            <person name="Torralba M."/>
            <person name="Methe B."/>
            <person name="Sutton G.G."/>
            <person name="Nelson K.E."/>
        </authorList>
    </citation>
    <scope>NUCLEOTIDE SEQUENCE [LARGE SCALE GENOMIC DNA]</scope>
    <source>
        <strain evidence="2 3">CCUG 2042</strain>
    </source>
</reference>
<proteinExistence type="predicted"/>
<feature type="transmembrane region" description="Helical" evidence="1">
    <location>
        <begin position="75"/>
        <end position="96"/>
    </location>
</feature>
<keyword evidence="1" id="KW-1133">Transmembrane helix</keyword>
<name>I3D7J6_9PAST</name>
<evidence type="ECO:0000313" key="2">
    <source>
        <dbReference type="EMBL" id="EIJ67689.1"/>
    </source>
</evidence>
<keyword evidence="1" id="KW-0812">Transmembrane</keyword>
<evidence type="ECO:0000313" key="3">
    <source>
        <dbReference type="Proteomes" id="UP000006457"/>
    </source>
</evidence>
<dbReference type="PATRIC" id="fig|1095749.3.peg.1815"/>
<dbReference type="EMBL" id="AJSX01000041">
    <property type="protein sequence ID" value="EIJ67689.1"/>
    <property type="molecule type" value="Genomic_DNA"/>
</dbReference>
<dbReference type="OrthoDB" id="5689171at2"/>
<keyword evidence="3" id="KW-1185">Reference proteome</keyword>